<accession>A0AA96F0H2</accession>
<dbReference type="EMBL" id="CP134878">
    <property type="protein sequence ID" value="WNM19274.1"/>
    <property type="molecule type" value="Genomic_DNA"/>
</dbReference>
<keyword evidence="3" id="KW-1185">Reference proteome</keyword>
<evidence type="ECO:0000313" key="1">
    <source>
        <dbReference type="EMBL" id="WNM19274.1"/>
    </source>
</evidence>
<dbReference type="EMBL" id="CP134890">
    <property type="protein sequence ID" value="WNM20663.1"/>
    <property type="molecule type" value="Genomic_DNA"/>
</dbReference>
<reference evidence="2 3" key="1">
    <citation type="submission" date="2023-09" db="EMBL/GenBank/DDBJ databases">
        <title>Flavobacterium sp. a novel bacteria isolate from Pepper rhizosphere.</title>
        <authorList>
            <person name="Peng Y."/>
            <person name="Lee J."/>
        </authorList>
    </citation>
    <scope>NUCLEOTIDE SEQUENCE [LARGE SCALE GENOMIC DNA]</scope>
    <source>
        <strain evidence="1">PMR2A8</strain>
        <strain evidence="2 3">PMTSA4</strain>
    </source>
</reference>
<evidence type="ECO:0000313" key="2">
    <source>
        <dbReference type="EMBL" id="WNM20663.1"/>
    </source>
</evidence>
<sequence>MEFETPKYDYVTVNVILEKNTLKSTRVLADIPGSRVVAMACVPTDNTEGRIIDLTVYQNNNDVVKAADIRFSQKTNGGTYQDSMRPVDLPGSFQYYVELSAYETSAVQNVQVQVLFMYQKN</sequence>
<dbReference type="AlphaFoldDB" id="A0AA96F0H2"/>
<proteinExistence type="predicted"/>
<dbReference type="Proteomes" id="UP001304515">
    <property type="component" value="Chromosome"/>
</dbReference>
<dbReference type="KEGG" id="fcj:RN605_08165"/>
<evidence type="ECO:0000313" key="3">
    <source>
        <dbReference type="Proteomes" id="UP001304515"/>
    </source>
</evidence>
<name>A0AA96F0H2_9FLAO</name>
<organism evidence="2 3">
    <name type="scientific">Flavobacterium capsici</name>
    <dbReference type="NCBI Taxonomy" id="3075618"/>
    <lineage>
        <taxon>Bacteria</taxon>
        <taxon>Pseudomonadati</taxon>
        <taxon>Bacteroidota</taxon>
        <taxon>Flavobacteriia</taxon>
        <taxon>Flavobacteriales</taxon>
        <taxon>Flavobacteriaceae</taxon>
        <taxon>Flavobacterium</taxon>
    </lineage>
</organism>
<gene>
    <name evidence="2" type="ORF">RN605_08165</name>
    <name evidence="1" type="ORF">RN608_00995</name>
</gene>
<dbReference type="RefSeq" id="WP_313324075.1">
    <property type="nucleotide sequence ID" value="NZ_CP134878.1"/>
</dbReference>
<accession>A0AA96J8E4</accession>
<protein>
    <submittedName>
        <fullName evidence="2">Uncharacterized protein</fullName>
    </submittedName>
</protein>